<evidence type="ECO:0000256" key="1">
    <source>
        <dbReference type="ARBA" id="ARBA00023239"/>
    </source>
</evidence>
<keyword evidence="1 3" id="KW-0456">Lyase</keyword>
<organism evidence="6 7">
    <name type="scientific">Richelia sinica FACHB-800</name>
    <dbReference type="NCBI Taxonomy" id="1357546"/>
    <lineage>
        <taxon>Bacteria</taxon>
        <taxon>Bacillati</taxon>
        <taxon>Cyanobacteriota</taxon>
        <taxon>Cyanophyceae</taxon>
        <taxon>Nostocales</taxon>
        <taxon>Nostocaceae</taxon>
        <taxon>Richelia</taxon>
    </lineage>
</organism>
<evidence type="ECO:0000313" key="7">
    <source>
        <dbReference type="Proteomes" id="UP000683511"/>
    </source>
</evidence>
<dbReference type="KEGG" id="rsin:B6N60_03899"/>
<dbReference type="InterPro" id="IPR012997">
    <property type="entry name" value="RplA"/>
</dbReference>
<dbReference type="PANTHER" id="PTHR34183:SF1">
    <property type="entry name" value="ENDOLYTIC PEPTIDOGLYCAN TRANSGLYCOSYLASE RLPA"/>
    <property type="match status" value="1"/>
</dbReference>
<dbReference type="AlphaFoldDB" id="A0A975TBV2"/>
<evidence type="ECO:0000313" key="6">
    <source>
        <dbReference type="EMBL" id="QXE25187.1"/>
    </source>
</evidence>
<dbReference type="InterPro" id="IPR009009">
    <property type="entry name" value="RlpA-like_DPBB"/>
</dbReference>
<dbReference type="NCBIfam" id="TIGR00413">
    <property type="entry name" value="rlpA"/>
    <property type="match status" value="1"/>
</dbReference>
<name>A0A975TBV2_9NOST</name>
<dbReference type="PANTHER" id="PTHR34183">
    <property type="entry name" value="ENDOLYTIC PEPTIDOGLYCAN TRANSGLYCOSYLASE RLPA"/>
    <property type="match status" value="1"/>
</dbReference>
<dbReference type="GO" id="GO:0000270">
    <property type="term" value="P:peptidoglycan metabolic process"/>
    <property type="evidence" value="ECO:0007669"/>
    <property type="project" value="UniProtKB-UniRule"/>
</dbReference>
<evidence type="ECO:0000256" key="2">
    <source>
        <dbReference type="ARBA" id="ARBA00023316"/>
    </source>
</evidence>
<dbReference type="HAMAP" id="MF_02071">
    <property type="entry name" value="RlpA"/>
    <property type="match status" value="1"/>
</dbReference>
<evidence type="ECO:0000256" key="4">
    <source>
        <dbReference type="RuleBase" id="RU003495"/>
    </source>
</evidence>
<evidence type="ECO:0000256" key="3">
    <source>
        <dbReference type="HAMAP-Rule" id="MF_02071"/>
    </source>
</evidence>
<reference evidence="6" key="1">
    <citation type="submission" date="2017-04" db="EMBL/GenBank/DDBJ databases">
        <title>Genome deletions in a multicellular cyanobacterial endosymbiont for morphological adaptation in marine diatoms.</title>
        <authorList>
            <person name="Wang Y."/>
            <person name="Gao H."/>
            <person name="Li R."/>
            <person name="Xu X."/>
        </authorList>
    </citation>
    <scope>NUCLEOTIDE SEQUENCE</scope>
    <source>
        <strain evidence="6">FACHB 800</strain>
    </source>
</reference>
<dbReference type="EC" id="4.2.2.-" evidence="3"/>
<comment type="similarity">
    <text evidence="3 4">Belongs to the RlpA family.</text>
</comment>
<dbReference type="EMBL" id="CP021056">
    <property type="protein sequence ID" value="QXE25187.1"/>
    <property type="molecule type" value="Genomic_DNA"/>
</dbReference>
<dbReference type="SUPFAM" id="SSF50685">
    <property type="entry name" value="Barwin-like endoglucanases"/>
    <property type="match status" value="1"/>
</dbReference>
<dbReference type="InterPro" id="IPR034718">
    <property type="entry name" value="RlpA"/>
</dbReference>
<proteinExistence type="inferred from homology"/>
<accession>A0A975TBV2</accession>
<dbReference type="Pfam" id="PF03330">
    <property type="entry name" value="DPBB_1"/>
    <property type="match status" value="1"/>
</dbReference>
<dbReference type="Proteomes" id="UP000683511">
    <property type="component" value="Chromosome"/>
</dbReference>
<gene>
    <name evidence="3" type="primary">rlpA</name>
    <name evidence="6" type="ORF">B6N60_03899</name>
</gene>
<keyword evidence="6" id="KW-0449">Lipoprotein</keyword>
<dbReference type="GO" id="GO:0071555">
    <property type="term" value="P:cell wall organization"/>
    <property type="evidence" value="ECO:0007669"/>
    <property type="project" value="UniProtKB-KW"/>
</dbReference>
<dbReference type="InterPro" id="IPR036908">
    <property type="entry name" value="RlpA-like_sf"/>
</dbReference>
<dbReference type="GO" id="GO:0008932">
    <property type="term" value="F:lytic endotransglycosylase activity"/>
    <property type="evidence" value="ECO:0007669"/>
    <property type="project" value="UniProtKB-UniRule"/>
</dbReference>
<keyword evidence="2 3" id="KW-0961">Cell wall biogenesis/degradation</keyword>
<comment type="function">
    <text evidence="3">Lytic transglycosylase with a strong preference for naked glycan strands that lack stem peptides.</text>
</comment>
<dbReference type="CDD" id="cd22268">
    <property type="entry name" value="DPBB_RlpA-like"/>
    <property type="match status" value="1"/>
</dbReference>
<dbReference type="Gene3D" id="2.40.40.10">
    <property type="entry name" value="RlpA-like domain"/>
    <property type="match status" value="1"/>
</dbReference>
<feature type="domain" description="RlpA-like protein double-psi beta-barrel" evidence="5">
    <location>
        <begin position="288"/>
        <end position="376"/>
    </location>
</feature>
<evidence type="ECO:0000259" key="5">
    <source>
        <dbReference type="Pfam" id="PF03330"/>
    </source>
</evidence>
<keyword evidence="7" id="KW-1185">Reference proteome</keyword>
<protein>
    <recommendedName>
        <fullName evidence="3">Probable endolytic peptidoglycan transglycosylase RlpA</fullName>
        <ecNumber evidence="3">4.2.2.-</ecNumber>
    </recommendedName>
</protein>
<sequence>MKPQFYSRFKIGRMNQRHLWTIVALSTAVLGLPSVGRAQTTKGTALTSQKLPTADVVKVGEYQTPAGNSTANAVVTEIHSHSVGGRQAATLFIRDIPVLTFLSSAPVSRVETKIGAIGNSQGVQSYTLVNSNSPKVASIGSVVGETSQTNSVDDDPVSKAGVLAARINQLIQNNVDASQITVSWQTGSNSLVNKQAKSKSSSDQQQLGDRFMIKINGQELVEINQITRLADTTNNLAQDALQAANRLRRLIGNASPLKEIANLPSRTTTLLPKFPQEISFGGVKINFKGIASWYGYDGSSSATASGERFNPEALTAAHRSLPMGTKVRVTNTRNGRSVVVRINDRGPYIGGRIIDLSAAAARILGMMGSGIAPVQIEVLGR</sequence>